<gene>
    <name evidence="1" type="ORF">Pla52o_58130</name>
</gene>
<proteinExistence type="predicted"/>
<dbReference type="AlphaFoldDB" id="A0A5C6BHH5"/>
<reference evidence="1 2" key="1">
    <citation type="submission" date="2019-02" db="EMBL/GenBank/DDBJ databases">
        <title>Deep-cultivation of Planctomycetes and their phenomic and genomic characterization uncovers novel biology.</title>
        <authorList>
            <person name="Wiegand S."/>
            <person name="Jogler M."/>
            <person name="Boedeker C."/>
            <person name="Pinto D."/>
            <person name="Vollmers J."/>
            <person name="Rivas-Marin E."/>
            <person name="Kohn T."/>
            <person name="Peeters S.H."/>
            <person name="Heuer A."/>
            <person name="Rast P."/>
            <person name="Oberbeckmann S."/>
            <person name="Bunk B."/>
            <person name="Jeske O."/>
            <person name="Meyerdierks A."/>
            <person name="Storesund J.E."/>
            <person name="Kallscheuer N."/>
            <person name="Luecker S."/>
            <person name="Lage O.M."/>
            <person name="Pohl T."/>
            <person name="Merkel B.J."/>
            <person name="Hornburger P."/>
            <person name="Mueller R.-W."/>
            <person name="Bruemmer F."/>
            <person name="Labrenz M."/>
            <person name="Spormann A.M."/>
            <person name="Op Den Camp H."/>
            <person name="Overmann J."/>
            <person name="Amann R."/>
            <person name="Jetten M.S.M."/>
            <person name="Mascher T."/>
            <person name="Medema M.H."/>
            <person name="Devos D.P."/>
            <person name="Kaster A.-K."/>
            <person name="Ovreas L."/>
            <person name="Rohde M."/>
            <person name="Galperin M.Y."/>
            <person name="Jogler C."/>
        </authorList>
    </citation>
    <scope>NUCLEOTIDE SEQUENCE [LARGE SCALE GENOMIC DNA]</scope>
    <source>
        <strain evidence="1 2">Pla52o</strain>
    </source>
</reference>
<accession>A0A5C6BHH5</accession>
<evidence type="ECO:0000313" key="2">
    <source>
        <dbReference type="Proteomes" id="UP000316304"/>
    </source>
</evidence>
<protein>
    <submittedName>
        <fullName evidence="1">Uncharacterized protein</fullName>
    </submittedName>
</protein>
<dbReference type="Proteomes" id="UP000316304">
    <property type="component" value="Unassembled WGS sequence"/>
</dbReference>
<organism evidence="1 2">
    <name type="scientific">Novipirellula galeiformis</name>
    <dbReference type="NCBI Taxonomy" id="2528004"/>
    <lineage>
        <taxon>Bacteria</taxon>
        <taxon>Pseudomonadati</taxon>
        <taxon>Planctomycetota</taxon>
        <taxon>Planctomycetia</taxon>
        <taxon>Pirellulales</taxon>
        <taxon>Pirellulaceae</taxon>
        <taxon>Novipirellula</taxon>
    </lineage>
</organism>
<keyword evidence="2" id="KW-1185">Reference proteome</keyword>
<comment type="caution">
    <text evidence="1">The sequence shown here is derived from an EMBL/GenBank/DDBJ whole genome shotgun (WGS) entry which is preliminary data.</text>
</comment>
<dbReference type="EMBL" id="SJPT01000025">
    <property type="protein sequence ID" value="TWU09914.1"/>
    <property type="molecule type" value="Genomic_DNA"/>
</dbReference>
<sequence length="77" mass="8528">MATVTGLELVRFRPRFKTLTSAPRLAVGNAATIMMSDTVHPPRRAASLKPMVDDGMLSSVWLTSDDRHWSGLDWSIT</sequence>
<name>A0A5C6BHH5_9BACT</name>
<evidence type="ECO:0000313" key="1">
    <source>
        <dbReference type="EMBL" id="TWU09914.1"/>
    </source>
</evidence>